<evidence type="ECO:0000313" key="4">
    <source>
        <dbReference type="Proteomes" id="UP000188184"/>
    </source>
</evidence>
<accession>A0A1Q2L0R8</accession>
<keyword evidence="1" id="KW-0472">Membrane</keyword>
<keyword evidence="4" id="KW-1185">Reference proteome</keyword>
<protein>
    <recommendedName>
        <fullName evidence="5">DUF2334 domain-containing protein</fullName>
    </recommendedName>
</protein>
<evidence type="ECO:0000256" key="2">
    <source>
        <dbReference type="SAM" id="SignalP"/>
    </source>
</evidence>
<dbReference type="InterPro" id="IPR011330">
    <property type="entry name" value="Glyco_hydro/deAcase_b/a-brl"/>
</dbReference>
<dbReference type="EMBL" id="CP019640">
    <property type="protein sequence ID" value="AQQ54029.1"/>
    <property type="molecule type" value="Genomic_DNA"/>
</dbReference>
<keyword evidence="1" id="KW-1133">Transmembrane helix</keyword>
<name>A0A1Q2L0R8_9BACL</name>
<keyword evidence="1" id="KW-0812">Transmembrane</keyword>
<dbReference type="OrthoDB" id="2339428at2"/>
<dbReference type="AlphaFoldDB" id="A0A1Q2L0R8"/>
<dbReference type="SUPFAM" id="SSF88713">
    <property type="entry name" value="Glycoside hydrolase/deacetylase"/>
    <property type="match status" value="1"/>
</dbReference>
<reference evidence="3 4" key="1">
    <citation type="submission" date="2017-02" db="EMBL/GenBank/DDBJ databases">
        <title>The complete genomic sequence of a novel cold adapted crude oil-degrading bacterium Planococcus qaidamina Y42.</title>
        <authorList>
            <person name="Yang R."/>
        </authorList>
    </citation>
    <scope>NUCLEOTIDE SEQUENCE [LARGE SCALE GENOMIC DNA]</scope>
    <source>
        <strain evidence="3 4">Y42</strain>
    </source>
</reference>
<evidence type="ECO:0000256" key="1">
    <source>
        <dbReference type="SAM" id="Phobius"/>
    </source>
</evidence>
<dbReference type="InterPro" id="IPR018763">
    <property type="entry name" value="DUF2334"/>
</dbReference>
<gene>
    <name evidence="3" type="ORF">B0X71_13595</name>
</gene>
<keyword evidence="2" id="KW-0732">Signal</keyword>
<dbReference type="Pfam" id="PF10096">
    <property type="entry name" value="DUF2334"/>
    <property type="match status" value="1"/>
</dbReference>
<evidence type="ECO:0000313" key="3">
    <source>
        <dbReference type="EMBL" id="AQQ54029.1"/>
    </source>
</evidence>
<organism evidence="3 4">
    <name type="scientific">Planococcus lenghuensis</name>
    <dbReference type="NCBI Taxonomy" id="2213202"/>
    <lineage>
        <taxon>Bacteria</taxon>
        <taxon>Bacillati</taxon>
        <taxon>Bacillota</taxon>
        <taxon>Bacilli</taxon>
        <taxon>Bacillales</taxon>
        <taxon>Caryophanaceae</taxon>
        <taxon>Planococcus</taxon>
    </lineage>
</organism>
<proteinExistence type="predicted"/>
<feature type="chain" id="PRO_5038403346" description="DUF2334 domain-containing protein" evidence="2">
    <location>
        <begin position="23"/>
        <end position="549"/>
    </location>
</feature>
<feature type="transmembrane region" description="Helical" evidence="1">
    <location>
        <begin position="522"/>
        <end position="540"/>
    </location>
</feature>
<dbReference type="RefSeq" id="WP_077589922.1">
    <property type="nucleotide sequence ID" value="NZ_CP019640.1"/>
</dbReference>
<dbReference type="GO" id="GO:0005975">
    <property type="term" value="P:carbohydrate metabolic process"/>
    <property type="evidence" value="ECO:0007669"/>
    <property type="project" value="InterPro"/>
</dbReference>
<evidence type="ECO:0008006" key="5">
    <source>
        <dbReference type="Google" id="ProtNLM"/>
    </source>
</evidence>
<sequence>MKPVFSMLLLGFSLIFSAVSPAAAEAAANQAKTLIVYKGDAGVQVNELHALDLATGHFASDRTILPLSEAAEEGIAGYSHVLYAGFSEEALSDKELELFREFTGPLYLIGRHIDRFPAVEKLGPDGAEKITAIRNAAGTWEAPVDKLVTRFENTAGWEVLYTAEVAGGELPLILRQGNTFVAVAESVTGPVSDALGETLFDFYQAERQAPKKFLRLEDVHPKSDPIQLRAIGDYLAEQNIPYAITVIPVYLNPQTHEEIRLADEPELVRVLLGMQANGASIILHGYRHQYRDSETGEGFEYWDVEHDRPIYQSKDEPVLLREDFSTDEEFAAFLKQGQAFEESYIRTTVERGIQELTEQRLYPLAFEAPHYSMSETGYRILSDYFSTYVGEIQLSDKTFNGTGISLFETKPVKLHGMQVLPETLGYIEPDNPDAVTELTAQARYAASFSDSYLAFFYHPYLGLDGLKDVLDVLSVYDEYEWVNMKELDNRVVVNGLTISTGDGKITVDRGVGVLVAQTAKDMWWFAVPILVFLLIVITSIRQKRVLRGR</sequence>
<dbReference type="KEGG" id="pmar:B0X71_13595"/>
<feature type="signal peptide" evidence="2">
    <location>
        <begin position="1"/>
        <end position="22"/>
    </location>
</feature>
<dbReference type="Proteomes" id="UP000188184">
    <property type="component" value="Chromosome"/>
</dbReference>
<dbReference type="CDD" id="cd10923">
    <property type="entry name" value="CE4_COG5298"/>
    <property type="match status" value="1"/>
</dbReference>